<evidence type="ECO:0000256" key="1">
    <source>
        <dbReference type="SAM" id="Coils"/>
    </source>
</evidence>
<gene>
    <name evidence="2" type="ORF">GOP47_0003430</name>
</gene>
<dbReference type="Proteomes" id="UP000886520">
    <property type="component" value="Chromosome 3"/>
</dbReference>
<name>A0A9D4VCG0_ADICA</name>
<evidence type="ECO:0000313" key="2">
    <source>
        <dbReference type="EMBL" id="KAI5083687.1"/>
    </source>
</evidence>
<dbReference type="AlphaFoldDB" id="A0A9D4VCG0"/>
<protein>
    <submittedName>
        <fullName evidence="2">Uncharacterized protein</fullName>
    </submittedName>
</protein>
<organism evidence="2 3">
    <name type="scientific">Adiantum capillus-veneris</name>
    <name type="common">Maidenhair fern</name>
    <dbReference type="NCBI Taxonomy" id="13818"/>
    <lineage>
        <taxon>Eukaryota</taxon>
        <taxon>Viridiplantae</taxon>
        <taxon>Streptophyta</taxon>
        <taxon>Embryophyta</taxon>
        <taxon>Tracheophyta</taxon>
        <taxon>Polypodiopsida</taxon>
        <taxon>Polypodiidae</taxon>
        <taxon>Polypodiales</taxon>
        <taxon>Pteridineae</taxon>
        <taxon>Pteridaceae</taxon>
        <taxon>Vittarioideae</taxon>
        <taxon>Adiantum</taxon>
    </lineage>
</organism>
<comment type="caution">
    <text evidence="2">The sequence shown here is derived from an EMBL/GenBank/DDBJ whole genome shotgun (WGS) entry which is preliminary data.</text>
</comment>
<feature type="coiled-coil region" evidence="1">
    <location>
        <begin position="297"/>
        <end position="345"/>
    </location>
</feature>
<keyword evidence="3" id="KW-1185">Reference proteome</keyword>
<sequence length="345" mass="39525">MEGGSNDDKEVEALRAQVEQLERLWQKDALRSLARETLLKSELLELKASLSAAESNGKSELDLLRRRVKTADTLLSYLKSKARIMAIPRFAHTSCGIRRQEDVGLVDKRGVPMSQWKNNMKPAFLEQQTLDSEAQLGSKVFEQNSQDLGEGEYIERIARAVMQVTDVMEVLLKRAILAESDMDAEREKTKASQDEVKQKTLQLEGMWNRVQEMEKVAIGTSGVLKEMQSKLEDMEQETCRQRQRAAENEQELSKVRNDFGVLRSRIEGLVTSRETIMTLEKRVQEMEGISERMSAHIMNLEAGKRRKEAEVAEFLAENDSLRAQLDFKEAELAAMRQQVRQMFER</sequence>
<keyword evidence="1" id="KW-0175">Coiled coil</keyword>
<evidence type="ECO:0000313" key="3">
    <source>
        <dbReference type="Proteomes" id="UP000886520"/>
    </source>
</evidence>
<accession>A0A9D4VCG0</accession>
<dbReference type="OrthoDB" id="1888070at2759"/>
<reference evidence="2" key="1">
    <citation type="submission" date="2021-01" db="EMBL/GenBank/DDBJ databases">
        <title>Adiantum capillus-veneris genome.</title>
        <authorList>
            <person name="Fang Y."/>
            <person name="Liao Q."/>
        </authorList>
    </citation>
    <scope>NUCLEOTIDE SEQUENCE</scope>
    <source>
        <strain evidence="2">H3</strain>
        <tissue evidence="2">Leaf</tissue>
    </source>
</reference>
<dbReference type="EMBL" id="JABFUD020000002">
    <property type="protein sequence ID" value="KAI5083687.1"/>
    <property type="molecule type" value="Genomic_DNA"/>
</dbReference>
<proteinExistence type="predicted"/>